<keyword evidence="4 9" id="KW-0863">Zinc-finger</keyword>
<dbReference type="Proteomes" id="UP000016931">
    <property type="component" value="Unassembled WGS sequence"/>
</dbReference>
<dbReference type="InterPro" id="IPR013087">
    <property type="entry name" value="Znf_C2H2_type"/>
</dbReference>
<gene>
    <name evidence="12" type="ORF">SEPMUDRAFT_149169</name>
</gene>
<evidence type="ECO:0000256" key="4">
    <source>
        <dbReference type="ARBA" id="ARBA00022771"/>
    </source>
</evidence>
<accession>M3D3N3</accession>
<feature type="compositionally biased region" description="Acidic residues" evidence="10">
    <location>
        <begin position="98"/>
        <end position="120"/>
    </location>
</feature>
<feature type="compositionally biased region" description="Basic and acidic residues" evidence="10">
    <location>
        <begin position="88"/>
        <end position="97"/>
    </location>
</feature>
<feature type="region of interest" description="Disordered" evidence="10">
    <location>
        <begin position="1"/>
        <end position="132"/>
    </location>
</feature>
<evidence type="ECO:0000256" key="9">
    <source>
        <dbReference type="PROSITE-ProRule" id="PRU00042"/>
    </source>
</evidence>
<feature type="compositionally biased region" description="Polar residues" evidence="10">
    <location>
        <begin position="324"/>
        <end position="336"/>
    </location>
</feature>
<keyword evidence="5" id="KW-0862">Zinc</keyword>
<feature type="compositionally biased region" description="Basic and acidic residues" evidence="10">
    <location>
        <begin position="399"/>
        <end position="411"/>
    </location>
</feature>
<feature type="domain" description="C2H2-type" evidence="11">
    <location>
        <begin position="135"/>
        <end position="165"/>
    </location>
</feature>
<feature type="compositionally biased region" description="Pro residues" evidence="10">
    <location>
        <begin position="541"/>
        <end position="555"/>
    </location>
</feature>
<dbReference type="FunFam" id="3.30.160.60:FF:000758">
    <property type="entry name" value="C2H2 transcription factor, putative"/>
    <property type="match status" value="1"/>
</dbReference>
<feature type="compositionally biased region" description="Low complexity" evidence="10">
    <location>
        <begin position="378"/>
        <end position="397"/>
    </location>
</feature>
<feature type="compositionally biased region" description="Polar residues" evidence="10">
    <location>
        <begin position="655"/>
        <end position="672"/>
    </location>
</feature>
<dbReference type="PROSITE" id="PS50157">
    <property type="entry name" value="ZINC_FINGER_C2H2_2"/>
    <property type="match status" value="2"/>
</dbReference>
<evidence type="ECO:0000256" key="1">
    <source>
        <dbReference type="ARBA" id="ARBA00004123"/>
    </source>
</evidence>
<dbReference type="SUPFAM" id="SSF57667">
    <property type="entry name" value="beta-beta-alpha zinc fingers"/>
    <property type="match status" value="1"/>
</dbReference>
<dbReference type="OMA" id="DMSLHHN"/>
<keyword evidence="7" id="KW-0804">Transcription</keyword>
<feature type="compositionally biased region" description="Polar residues" evidence="10">
    <location>
        <begin position="489"/>
        <end position="500"/>
    </location>
</feature>
<dbReference type="eggNOG" id="KOG1721">
    <property type="taxonomic scope" value="Eukaryota"/>
</dbReference>
<feature type="compositionally biased region" description="Pro residues" evidence="10">
    <location>
        <begin position="681"/>
        <end position="691"/>
    </location>
</feature>
<keyword evidence="2" id="KW-0479">Metal-binding</keyword>
<keyword evidence="6" id="KW-0805">Transcription regulation</keyword>
<feature type="compositionally biased region" description="Low complexity" evidence="10">
    <location>
        <begin position="227"/>
        <end position="253"/>
    </location>
</feature>
<dbReference type="PANTHER" id="PTHR23235:SF127">
    <property type="entry name" value="TRANSCRIPTION FACTOR, PUTATIVE (AFU_ORTHOLOGUE AFUA_3G09820)-RELATED"/>
    <property type="match status" value="1"/>
</dbReference>
<evidence type="ECO:0000256" key="3">
    <source>
        <dbReference type="ARBA" id="ARBA00022737"/>
    </source>
</evidence>
<evidence type="ECO:0000259" key="11">
    <source>
        <dbReference type="PROSITE" id="PS50157"/>
    </source>
</evidence>
<dbReference type="EMBL" id="KB456264">
    <property type="protein sequence ID" value="EMF12514.1"/>
    <property type="molecule type" value="Genomic_DNA"/>
</dbReference>
<dbReference type="FunFam" id="3.30.160.60:FF:000606">
    <property type="entry name" value="C2H2 transcription factor, putative"/>
    <property type="match status" value="1"/>
</dbReference>
<feature type="compositionally biased region" description="Polar residues" evidence="10">
    <location>
        <begin position="591"/>
        <end position="608"/>
    </location>
</feature>
<keyword evidence="8" id="KW-0539">Nucleus</keyword>
<name>M3D3N3_SPHMS</name>
<dbReference type="GeneID" id="27902521"/>
<dbReference type="GO" id="GO:0008270">
    <property type="term" value="F:zinc ion binding"/>
    <property type="evidence" value="ECO:0007669"/>
    <property type="project" value="UniProtKB-KW"/>
</dbReference>
<dbReference type="PANTHER" id="PTHR23235">
    <property type="entry name" value="KRUEPPEL-LIKE TRANSCRIPTION FACTOR"/>
    <property type="match status" value="1"/>
</dbReference>
<feature type="compositionally biased region" description="Polar residues" evidence="10">
    <location>
        <begin position="415"/>
        <end position="435"/>
    </location>
</feature>
<feature type="region of interest" description="Disordered" evidence="10">
    <location>
        <begin position="200"/>
        <end position="270"/>
    </location>
</feature>
<dbReference type="GO" id="GO:0000981">
    <property type="term" value="F:DNA-binding transcription factor activity, RNA polymerase II-specific"/>
    <property type="evidence" value="ECO:0007669"/>
    <property type="project" value="TreeGrafter"/>
</dbReference>
<feature type="compositionally biased region" description="Polar residues" evidence="10">
    <location>
        <begin position="297"/>
        <end position="317"/>
    </location>
</feature>
<evidence type="ECO:0000313" key="12">
    <source>
        <dbReference type="EMBL" id="EMF12514.1"/>
    </source>
</evidence>
<dbReference type="AlphaFoldDB" id="M3D3N3"/>
<dbReference type="STRING" id="692275.M3D3N3"/>
<proteinExistence type="predicted"/>
<dbReference type="OrthoDB" id="624345at2759"/>
<evidence type="ECO:0000256" key="8">
    <source>
        <dbReference type="ARBA" id="ARBA00023242"/>
    </source>
</evidence>
<evidence type="ECO:0000313" key="13">
    <source>
        <dbReference type="Proteomes" id="UP000016931"/>
    </source>
</evidence>
<evidence type="ECO:0000256" key="2">
    <source>
        <dbReference type="ARBA" id="ARBA00022723"/>
    </source>
</evidence>
<dbReference type="Gene3D" id="3.30.160.60">
    <property type="entry name" value="Classic Zinc Finger"/>
    <property type="match status" value="2"/>
</dbReference>
<dbReference type="HOGENOM" id="CLU_008830_0_0_1"/>
<evidence type="ECO:0000256" key="7">
    <source>
        <dbReference type="ARBA" id="ARBA00023163"/>
    </source>
</evidence>
<reference evidence="12 13" key="1">
    <citation type="journal article" date="2012" name="PLoS Pathog.">
        <title>Diverse lifestyles and strategies of plant pathogenesis encoded in the genomes of eighteen Dothideomycetes fungi.</title>
        <authorList>
            <person name="Ohm R.A."/>
            <person name="Feau N."/>
            <person name="Henrissat B."/>
            <person name="Schoch C.L."/>
            <person name="Horwitz B.A."/>
            <person name="Barry K.W."/>
            <person name="Condon B.J."/>
            <person name="Copeland A.C."/>
            <person name="Dhillon B."/>
            <person name="Glaser F."/>
            <person name="Hesse C.N."/>
            <person name="Kosti I."/>
            <person name="LaButti K."/>
            <person name="Lindquist E.A."/>
            <person name="Lucas S."/>
            <person name="Salamov A.A."/>
            <person name="Bradshaw R.E."/>
            <person name="Ciuffetti L."/>
            <person name="Hamelin R.C."/>
            <person name="Kema G.H.J."/>
            <person name="Lawrence C."/>
            <person name="Scott J.A."/>
            <person name="Spatafora J.W."/>
            <person name="Turgeon B.G."/>
            <person name="de Wit P.J.G.M."/>
            <person name="Zhong S."/>
            <person name="Goodwin S.B."/>
            <person name="Grigoriev I.V."/>
        </authorList>
    </citation>
    <scope>NUCLEOTIDE SEQUENCE [LARGE SCALE GENOMIC DNA]</scope>
    <source>
        <strain evidence="12 13">SO2202</strain>
    </source>
</reference>
<feature type="region of interest" description="Disordered" evidence="10">
    <location>
        <begin position="297"/>
        <end position="336"/>
    </location>
</feature>
<organism evidence="12 13">
    <name type="scientific">Sphaerulina musiva (strain SO2202)</name>
    <name type="common">Poplar stem canker fungus</name>
    <name type="synonym">Septoria musiva</name>
    <dbReference type="NCBI Taxonomy" id="692275"/>
    <lineage>
        <taxon>Eukaryota</taxon>
        <taxon>Fungi</taxon>
        <taxon>Dikarya</taxon>
        <taxon>Ascomycota</taxon>
        <taxon>Pezizomycotina</taxon>
        <taxon>Dothideomycetes</taxon>
        <taxon>Dothideomycetidae</taxon>
        <taxon>Mycosphaerellales</taxon>
        <taxon>Mycosphaerellaceae</taxon>
        <taxon>Sphaerulina</taxon>
    </lineage>
</organism>
<dbReference type="InterPro" id="IPR036236">
    <property type="entry name" value="Znf_C2H2_sf"/>
</dbReference>
<keyword evidence="13" id="KW-1185">Reference proteome</keyword>
<dbReference type="GO" id="GO:0000978">
    <property type="term" value="F:RNA polymerase II cis-regulatory region sequence-specific DNA binding"/>
    <property type="evidence" value="ECO:0007669"/>
    <property type="project" value="TreeGrafter"/>
</dbReference>
<feature type="compositionally biased region" description="Pro residues" evidence="10">
    <location>
        <begin position="465"/>
        <end position="478"/>
    </location>
</feature>
<protein>
    <recommendedName>
        <fullName evidence="11">C2H2-type domain-containing protein</fullName>
    </recommendedName>
</protein>
<feature type="compositionally biased region" description="Basic and acidic residues" evidence="10">
    <location>
        <begin position="39"/>
        <end position="48"/>
    </location>
</feature>
<feature type="compositionally biased region" description="Polar residues" evidence="10">
    <location>
        <begin position="444"/>
        <end position="454"/>
    </location>
</feature>
<evidence type="ECO:0000256" key="10">
    <source>
        <dbReference type="SAM" id="MobiDB-lite"/>
    </source>
</evidence>
<evidence type="ECO:0000256" key="6">
    <source>
        <dbReference type="ARBA" id="ARBA00023015"/>
    </source>
</evidence>
<dbReference type="GO" id="GO:0051701">
    <property type="term" value="P:biological process involved in interaction with host"/>
    <property type="evidence" value="ECO:0007669"/>
    <property type="project" value="UniProtKB-ARBA"/>
</dbReference>
<sequence length="716" mass="77652">MAAFSAVNAKLPVPASEDRQMEEAATPSTPKAEASAPEQLDRDAHDGESTPNTPTRHSFGGVLGQRPLPNSALEAPDTPGKAEGTTAVKRDASHLEDVEMGDADNGENAEDDGSDDESVDGDGQRSSKKKKGQRFFCTEFPPCQLSFTRSEHLARHIRKHTGERPFQCHCSRRFSRLDNLRQHAQTVHVNEEIPAESLAATSTRFQRQIRTDRVRPTTSRSRASTLGSSAGSHRGHGRNLSTSSIGSTTSSLGGDDDYRRRPQPLAMAGSDLGARARLSLESYNTVHGSAGQQHIYQNQSSSGYSTPTSAAYSTGAQSPRFPSGMTSPGSALSRNSYYNGARHSRRLSVPSSAAHPFQAPHLSYHQPPYFNAPLSGTSTSFSPTSSSFASPTSSVFSHGRRESESEMEYRRRTWHPSSNSQYAQRPATSGLTYHQTPDEPRPAFTQQQAASQMTRLPGIESFDHAPPPGIRPPPPPLPDAAMPDASPRPMSSSRELQQGLTRLDITAANAPMEGHWQAHQTPHPSQLVYHQQGPPHTAQYIPPPKHVSMPEPPVTPRKVKRNAWYGGPITAGQAVSGPGQPYVIHRPSPEDSGSSDGVPTPSISQVSEYNPVIVNPTGLTEYPPPGTAVTTDEHKVYYNPSSHVQHKSDRIRTDSGYQQYQPHANQPAQTYALQAGHDPRFPPQHYAPPPINEMSKLDALVAVATSEGNRAAEPRS</sequence>
<evidence type="ECO:0000256" key="5">
    <source>
        <dbReference type="ARBA" id="ARBA00022833"/>
    </source>
</evidence>
<keyword evidence="3" id="KW-0677">Repeat</keyword>
<feature type="region of interest" description="Disordered" evidence="10">
    <location>
        <begin position="378"/>
        <end position="691"/>
    </location>
</feature>
<dbReference type="RefSeq" id="XP_016760635.1">
    <property type="nucleotide sequence ID" value="XM_016905384.1"/>
</dbReference>
<dbReference type="GO" id="GO:0005634">
    <property type="term" value="C:nucleus"/>
    <property type="evidence" value="ECO:0007669"/>
    <property type="project" value="UniProtKB-SubCell"/>
</dbReference>
<feature type="domain" description="C2H2-type" evidence="11">
    <location>
        <begin position="166"/>
        <end position="193"/>
    </location>
</feature>
<feature type="compositionally biased region" description="Polar residues" evidence="10">
    <location>
        <begin position="216"/>
        <end position="226"/>
    </location>
</feature>
<comment type="subcellular location">
    <subcellularLocation>
        <location evidence="1">Nucleus</location>
    </subcellularLocation>
</comment>